<dbReference type="Gene3D" id="2.60.40.420">
    <property type="entry name" value="Cupredoxins - blue copper proteins"/>
    <property type="match status" value="2"/>
</dbReference>
<dbReference type="EMBL" id="LGRX02031439">
    <property type="protein sequence ID" value="KAK3244768.1"/>
    <property type="molecule type" value="Genomic_DNA"/>
</dbReference>
<name>A0AAE0BXV0_9CHLO</name>
<reference evidence="4" key="2">
    <citation type="submission" date="2023-06" db="EMBL/GenBank/DDBJ databases">
        <title>Long-read-based genome assembly of the green algal bacterivore Cymbomonas tetramitiformis.</title>
        <authorList>
            <person name="Gyaltshen Y."/>
            <person name="Rozenberg A."/>
            <person name="Paasch A."/>
            <person name="Burns J.A."/>
            <person name="Warring S."/>
            <person name="Larson R."/>
            <person name="Maurer-Alcala X."/>
            <person name="Dacks J."/>
            <person name="Kim E."/>
        </authorList>
    </citation>
    <scope>NUCLEOTIDE SEQUENCE</scope>
    <source>
        <strain evidence="4">PLY_AMNH</strain>
    </source>
</reference>
<evidence type="ECO:0000256" key="1">
    <source>
        <dbReference type="SAM" id="MobiDB-lite"/>
    </source>
</evidence>
<accession>A0AAE0BXV0</accession>
<dbReference type="EMBL" id="LGRX02034081">
    <property type="protein sequence ID" value="KAK3238882.1"/>
    <property type="molecule type" value="Genomic_DNA"/>
</dbReference>
<dbReference type="PANTHER" id="PTHR33021:SF339">
    <property type="entry name" value="OS07G0570600 PROTEIN"/>
    <property type="match status" value="1"/>
</dbReference>
<dbReference type="InterPro" id="IPR008972">
    <property type="entry name" value="Cupredoxin"/>
</dbReference>
<comment type="caution">
    <text evidence="4">The sequence shown here is derived from an EMBL/GenBank/DDBJ whole genome shotgun (WGS) entry which is preliminary data.</text>
</comment>
<evidence type="ECO:0000313" key="3">
    <source>
        <dbReference type="EMBL" id="KAK3238882.1"/>
    </source>
</evidence>
<reference evidence="4 5" key="1">
    <citation type="journal article" date="2015" name="Genome Biol. Evol.">
        <title>Comparative Genomics of a Bacterivorous Green Alga Reveals Evolutionary Causalities and Consequences of Phago-Mixotrophic Mode of Nutrition.</title>
        <authorList>
            <person name="Burns J.A."/>
            <person name="Paasch A."/>
            <person name="Narechania A."/>
            <person name="Kim E."/>
        </authorList>
    </citation>
    <scope>NUCLEOTIDE SEQUENCE [LARGE SCALE GENOMIC DNA]</scope>
    <source>
        <strain evidence="4">PLY_AMNH</strain>
    </source>
</reference>
<feature type="compositionally biased region" description="Low complexity" evidence="1">
    <location>
        <begin position="276"/>
        <end position="294"/>
    </location>
</feature>
<dbReference type="AlphaFoldDB" id="A0AAE0BXV0"/>
<dbReference type="GO" id="GO:0005886">
    <property type="term" value="C:plasma membrane"/>
    <property type="evidence" value="ECO:0007669"/>
    <property type="project" value="TreeGrafter"/>
</dbReference>
<protein>
    <submittedName>
        <fullName evidence="4">Uncharacterized protein</fullName>
    </submittedName>
</protein>
<feature type="region of interest" description="Disordered" evidence="1">
    <location>
        <begin position="276"/>
        <end position="299"/>
    </location>
</feature>
<dbReference type="PANTHER" id="PTHR33021">
    <property type="entry name" value="BLUE COPPER PROTEIN"/>
    <property type="match status" value="1"/>
</dbReference>
<dbReference type="InterPro" id="IPR039391">
    <property type="entry name" value="Phytocyanin-like"/>
</dbReference>
<gene>
    <name evidence="4" type="ORF">CYMTET_45635</name>
    <name evidence="3" type="ORF">CYMTET_51144</name>
</gene>
<feature type="region of interest" description="Disordered" evidence="1">
    <location>
        <begin position="135"/>
        <end position="171"/>
    </location>
</feature>
<feature type="chain" id="PRO_5042442640" evidence="2">
    <location>
        <begin position="25"/>
        <end position="329"/>
    </location>
</feature>
<keyword evidence="5" id="KW-1185">Reference proteome</keyword>
<dbReference type="SUPFAM" id="SSF49503">
    <property type="entry name" value="Cupredoxins"/>
    <property type="match status" value="2"/>
</dbReference>
<keyword evidence="2" id="KW-0732">Signal</keyword>
<dbReference type="GO" id="GO:0009055">
    <property type="term" value="F:electron transfer activity"/>
    <property type="evidence" value="ECO:0007669"/>
    <property type="project" value="InterPro"/>
</dbReference>
<feature type="signal peptide" evidence="2">
    <location>
        <begin position="1"/>
        <end position="24"/>
    </location>
</feature>
<evidence type="ECO:0000313" key="4">
    <source>
        <dbReference type="EMBL" id="KAK3244768.1"/>
    </source>
</evidence>
<proteinExistence type="predicted"/>
<organism evidence="4 5">
    <name type="scientific">Cymbomonas tetramitiformis</name>
    <dbReference type="NCBI Taxonomy" id="36881"/>
    <lineage>
        <taxon>Eukaryota</taxon>
        <taxon>Viridiplantae</taxon>
        <taxon>Chlorophyta</taxon>
        <taxon>Pyramimonadophyceae</taxon>
        <taxon>Pyramimonadales</taxon>
        <taxon>Pyramimonadaceae</taxon>
        <taxon>Cymbomonas</taxon>
    </lineage>
</organism>
<evidence type="ECO:0000313" key="5">
    <source>
        <dbReference type="Proteomes" id="UP001190700"/>
    </source>
</evidence>
<sequence>MQHYTARYMPFAVFLLGITQKALAEVCDGVEGQTHSLTWEIPMDPQEIEIAVCDTLELSWSGTHNVYGWSDSVNAQEWFETCNFTNANEAASSSQSSFTHQYTEAGPYYGVCTIGSHCENGQKIKVIVKDVTASPTAMPTTSPTSPPSGSPTASPTSSPSSSLSPTSVCGGVEGQTHSLTWEIPMDPQEIEIAVCDTLELSWSGTHNVYGWSDSVNAQEWFETCNFTNANEAASSSQSSFTHQYTEAGPYYGVCTIGSHCENGQKIKVIVKDVTASPTATGSPTSSPSSSLSPTKDAVSPMSATLSPTILPWCSSDYSRIEHLKKIMKP</sequence>
<evidence type="ECO:0000256" key="2">
    <source>
        <dbReference type="SAM" id="SignalP"/>
    </source>
</evidence>
<dbReference type="Proteomes" id="UP001190700">
    <property type="component" value="Unassembled WGS sequence"/>
</dbReference>
<feature type="compositionally biased region" description="Low complexity" evidence="1">
    <location>
        <begin position="150"/>
        <end position="167"/>
    </location>
</feature>